<dbReference type="AlphaFoldDB" id="A0A9N9BEZ0"/>
<dbReference type="Gene3D" id="3.60.15.10">
    <property type="entry name" value="Ribonuclease Z/Hydroxyacylglutathione hydrolase-like"/>
    <property type="match status" value="1"/>
</dbReference>
<dbReference type="PANTHER" id="PTHR23240">
    <property type="entry name" value="DNA CROSS-LINK REPAIR PROTEIN PSO2/SNM1-RELATED"/>
    <property type="match status" value="1"/>
</dbReference>
<organism evidence="2 3">
    <name type="scientific">Racocetra fulgida</name>
    <dbReference type="NCBI Taxonomy" id="60492"/>
    <lineage>
        <taxon>Eukaryota</taxon>
        <taxon>Fungi</taxon>
        <taxon>Fungi incertae sedis</taxon>
        <taxon>Mucoromycota</taxon>
        <taxon>Glomeromycotina</taxon>
        <taxon>Glomeromycetes</taxon>
        <taxon>Diversisporales</taxon>
        <taxon>Gigasporaceae</taxon>
        <taxon>Racocetra</taxon>
    </lineage>
</organism>
<evidence type="ECO:0000313" key="3">
    <source>
        <dbReference type="Proteomes" id="UP000789396"/>
    </source>
</evidence>
<dbReference type="EMBL" id="CAJVPZ010005475">
    <property type="protein sequence ID" value="CAG8561477.1"/>
    <property type="molecule type" value="Genomic_DNA"/>
</dbReference>
<reference evidence="2" key="1">
    <citation type="submission" date="2021-06" db="EMBL/GenBank/DDBJ databases">
        <authorList>
            <person name="Kallberg Y."/>
            <person name="Tangrot J."/>
            <person name="Rosling A."/>
        </authorList>
    </citation>
    <scope>NUCLEOTIDE SEQUENCE</scope>
    <source>
        <strain evidence="2">IN212</strain>
    </source>
</reference>
<feature type="compositionally biased region" description="Low complexity" evidence="1">
    <location>
        <begin position="21"/>
        <end position="36"/>
    </location>
</feature>
<name>A0A9N9BEZ0_9GLOM</name>
<dbReference type="GO" id="GO:0006303">
    <property type="term" value="P:double-strand break repair via nonhomologous end joining"/>
    <property type="evidence" value="ECO:0007669"/>
    <property type="project" value="TreeGrafter"/>
</dbReference>
<dbReference type="GO" id="GO:0003684">
    <property type="term" value="F:damaged DNA binding"/>
    <property type="evidence" value="ECO:0007669"/>
    <property type="project" value="TreeGrafter"/>
</dbReference>
<feature type="non-terminal residue" evidence="2">
    <location>
        <position position="1"/>
    </location>
</feature>
<feature type="region of interest" description="Disordered" evidence="1">
    <location>
        <begin position="21"/>
        <end position="43"/>
    </location>
</feature>
<evidence type="ECO:0000313" key="2">
    <source>
        <dbReference type="EMBL" id="CAG8561477.1"/>
    </source>
</evidence>
<comment type="caution">
    <text evidence="2">The sequence shown here is derived from an EMBL/GenBank/DDBJ whole genome shotgun (WGS) entry which is preliminary data.</text>
</comment>
<feature type="region of interest" description="Disordered" evidence="1">
    <location>
        <begin position="82"/>
        <end position="104"/>
    </location>
</feature>
<feature type="region of interest" description="Disordered" evidence="1">
    <location>
        <begin position="167"/>
        <end position="191"/>
    </location>
</feature>
<dbReference type="OrthoDB" id="262529at2759"/>
<proteinExistence type="predicted"/>
<keyword evidence="3" id="KW-1185">Reference proteome</keyword>
<accession>A0A9N9BEZ0</accession>
<dbReference type="PANTHER" id="PTHR23240:SF6">
    <property type="entry name" value="DNA CROSS-LINK REPAIR 1A PROTEIN"/>
    <property type="match status" value="1"/>
</dbReference>
<protein>
    <submittedName>
        <fullName evidence="2">17917_t:CDS:1</fullName>
    </submittedName>
</protein>
<sequence length="385" mass="43306">MVKDSDKDIWNARTIERLSELTTKSSSTESYSITSTPVKRESPNIVNKNIGKKYKASSLPASPNKTNALQRRVLEQPKINTLNSANNIGGSPTKDRKTNNFSKKSNTISSTTLFDFFGRKKESNGSPNIRKGTLKEKLENEAINIITSKYWNSSDPTTTLKLEIVDSNNKSDSNTPCDNDNGKNIFDDDDSQCKDETPYKDEIIQQLRVNPQYIRKLPMNEEVAIDKTDTTRYLHTGDFRACPRQVLHSAIAQPDNPPIDILYLDTTYLNGRYCFPAQEQVVNAIILLIKEAIKNGGLLPLKRTKTIKEQEDKSQMVLDQWFKGKSKEASINPDSDLNQEDSIEILDTNLSTASMNIDETEQKCVGLQDSKILIVVGTYLIGKEK</sequence>
<dbReference type="GO" id="GO:0036297">
    <property type="term" value="P:interstrand cross-link repair"/>
    <property type="evidence" value="ECO:0007669"/>
    <property type="project" value="TreeGrafter"/>
</dbReference>
<gene>
    <name evidence="2" type="ORF">RFULGI_LOCUS5079</name>
</gene>
<dbReference type="InterPro" id="IPR036866">
    <property type="entry name" value="RibonucZ/Hydroxyglut_hydro"/>
</dbReference>
<feature type="compositionally biased region" description="Polar residues" evidence="1">
    <location>
        <begin position="167"/>
        <end position="178"/>
    </location>
</feature>
<dbReference type="Proteomes" id="UP000789396">
    <property type="component" value="Unassembled WGS sequence"/>
</dbReference>
<dbReference type="GO" id="GO:0035312">
    <property type="term" value="F:5'-3' DNA exonuclease activity"/>
    <property type="evidence" value="ECO:0007669"/>
    <property type="project" value="TreeGrafter"/>
</dbReference>
<evidence type="ECO:0000256" key="1">
    <source>
        <dbReference type="SAM" id="MobiDB-lite"/>
    </source>
</evidence>